<feature type="binding site" evidence="2">
    <location>
        <position position="372"/>
    </location>
    <ligand>
        <name>L-tryptophan</name>
        <dbReference type="ChEBI" id="CHEBI:57912"/>
    </ligand>
</feature>
<dbReference type="Pfam" id="PF04820">
    <property type="entry name" value="Trp_halogenase"/>
    <property type="match status" value="1"/>
</dbReference>
<evidence type="ECO:0000313" key="5">
    <source>
        <dbReference type="Proteomes" id="UP000266568"/>
    </source>
</evidence>
<dbReference type="RefSeq" id="WP_281271762.1">
    <property type="nucleotide sequence ID" value="NZ_QXDC01000003.1"/>
</dbReference>
<dbReference type="InterPro" id="IPR050816">
    <property type="entry name" value="Flavin-dep_Halogenase_NPB"/>
</dbReference>
<keyword evidence="2" id="KW-0274">FAD</keyword>
<dbReference type="InterPro" id="IPR033856">
    <property type="entry name" value="Trp_halogen"/>
</dbReference>
<feature type="binding site" evidence="2">
    <location>
        <position position="376"/>
    </location>
    <ligand>
        <name>FAD</name>
        <dbReference type="ChEBI" id="CHEBI:57692"/>
    </ligand>
</feature>
<accession>A0A397P978</accession>
<keyword evidence="5" id="KW-1185">Reference proteome</keyword>
<feature type="binding site" evidence="2">
    <location>
        <position position="215"/>
    </location>
    <ligand>
        <name>FAD</name>
        <dbReference type="ChEBI" id="CHEBI:57692"/>
    </ligand>
</feature>
<dbReference type="PANTHER" id="PTHR43747:SF4">
    <property type="entry name" value="FLAVIN-DEPENDENT TRYPTOPHAN HALOGENASE"/>
    <property type="match status" value="1"/>
</dbReference>
<name>A0A397P978_9SPHN</name>
<feature type="binding site" evidence="2">
    <location>
        <begin position="42"/>
        <end position="45"/>
    </location>
    <ligand>
        <name>FAD</name>
        <dbReference type="ChEBI" id="CHEBI:57692"/>
    </ligand>
</feature>
<dbReference type="SUPFAM" id="SSF51905">
    <property type="entry name" value="FAD/NAD(P)-binding domain"/>
    <property type="match status" value="1"/>
</dbReference>
<gene>
    <name evidence="4" type="ORF">DFR49_1933</name>
</gene>
<proteinExistence type="predicted"/>
<reference evidence="4 5" key="1">
    <citation type="submission" date="2018-08" db="EMBL/GenBank/DDBJ databases">
        <title>Genomic Encyclopedia of Type Strains, Phase IV (KMG-IV): sequencing the most valuable type-strain genomes for metagenomic binning, comparative biology and taxonomic classification.</title>
        <authorList>
            <person name="Goeker M."/>
        </authorList>
    </citation>
    <scope>NUCLEOTIDE SEQUENCE [LARGE SCALE GENOMIC DNA]</scope>
    <source>
        <strain evidence="4 5">DSM 25527</strain>
    </source>
</reference>
<dbReference type="PIRSF" id="PIRSF011396">
    <property type="entry name" value="Trp_halogenase"/>
    <property type="match status" value="1"/>
</dbReference>
<sequence length="537" mass="58993">MGMGGNTGSGATAPGGTAPGRATDQDTGGARAPIERLVIVGGGTAGWMAAAAFSRYLNNGRTKVTLIESAEIGTIGVGEATIPPILSFNKMLGINENEFIAATQGTFKAGIEFVDWGAIGERYVHPFGYHGHEIHGVAFHQLYLRARAQRQMPPISDWSMSAAAIRHGRFARPGTGASFPLDQLYYAYQFDAALYARYLRGYAERGGVERIEGKVVDVALDGESGFVTDLTMADGRIIAGDLFLDCSGFRGLLIEQALKTGYDDWSRWLPCNRAVAVATENVVPPEPLTRATARARGWQWRIPLQHRMGNGLVYSSAYLSDDEARDTLMANLEGPALADPRTLSFTTGRRRLSWNRNVVTLGLSSGFVEPLESTSIHLVQAGIAKLIALFPDKRCTAVERDEYNRAMKDLAEDIRDFVILHFHATRRDDSPFWDYCRTMEPPDSLARKIALFREKGRVFRDNFELFATPSWVAVMFGQGIWPEGYDPIADALDESRVDQAMAQMRRDYEDAALRLPSQAEFIARCCAAPAMPMAAAS</sequence>
<evidence type="ECO:0000256" key="1">
    <source>
        <dbReference type="PIRSR" id="PIRSR011396-1"/>
    </source>
</evidence>
<dbReference type="EMBL" id="QXDC01000003">
    <property type="protein sequence ID" value="RIA43705.1"/>
    <property type="molecule type" value="Genomic_DNA"/>
</dbReference>
<dbReference type="InterPro" id="IPR036188">
    <property type="entry name" value="FAD/NAD-bd_sf"/>
</dbReference>
<feature type="active site" evidence="1">
    <location>
        <position position="108"/>
    </location>
</feature>
<dbReference type="GO" id="GO:0004497">
    <property type="term" value="F:monooxygenase activity"/>
    <property type="evidence" value="ECO:0007669"/>
    <property type="project" value="InterPro"/>
</dbReference>
<organism evidence="4 5">
    <name type="scientific">Hephaestia caeni</name>
    <dbReference type="NCBI Taxonomy" id="645617"/>
    <lineage>
        <taxon>Bacteria</taxon>
        <taxon>Pseudomonadati</taxon>
        <taxon>Pseudomonadota</taxon>
        <taxon>Alphaproteobacteria</taxon>
        <taxon>Sphingomonadales</taxon>
        <taxon>Sphingomonadaceae</taxon>
        <taxon>Hephaestia</taxon>
    </lineage>
</organism>
<keyword evidence="2" id="KW-0547">Nucleotide-binding</keyword>
<comment type="caution">
    <text evidence="4">The sequence shown here is derived from an EMBL/GenBank/DDBJ whole genome shotgun (WGS) entry which is preliminary data.</text>
</comment>
<feature type="region of interest" description="Disordered" evidence="3">
    <location>
        <begin position="1"/>
        <end position="28"/>
    </location>
</feature>
<feature type="compositionally biased region" description="Low complexity" evidence="3">
    <location>
        <begin position="9"/>
        <end position="22"/>
    </location>
</feature>
<protein>
    <submittedName>
        <fullName evidence="4">Tryptophan halogenase</fullName>
    </submittedName>
</protein>
<dbReference type="InterPro" id="IPR006905">
    <property type="entry name" value="Flavin_halogenase"/>
</dbReference>
<feature type="binding site" evidence="2">
    <location>
        <position position="363"/>
    </location>
    <ligand>
        <name>FAD</name>
        <dbReference type="ChEBI" id="CHEBI:57692"/>
    </ligand>
</feature>
<dbReference type="AlphaFoldDB" id="A0A397P978"/>
<evidence type="ECO:0000313" key="4">
    <source>
        <dbReference type="EMBL" id="RIA43705.1"/>
    </source>
</evidence>
<evidence type="ECO:0000256" key="2">
    <source>
        <dbReference type="PIRSR" id="PIRSR011396-2"/>
    </source>
</evidence>
<dbReference type="PANTHER" id="PTHR43747">
    <property type="entry name" value="FAD-BINDING PROTEIN"/>
    <property type="match status" value="1"/>
</dbReference>
<dbReference type="GO" id="GO:0000166">
    <property type="term" value="F:nucleotide binding"/>
    <property type="evidence" value="ECO:0007669"/>
    <property type="project" value="UniProtKB-KW"/>
</dbReference>
<dbReference type="Gene3D" id="3.50.50.60">
    <property type="entry name" value="FAD/NAD(P)-binding domain"/>
    <property type="match status" value="1"/>
</dbReference>
<evidence type="ECO:0000256" key="3">
    <source>
        <dbReference type="SAM" id="MobiDB-lite"/>
    </source>
</evidence>
<dbReference type="Proteomes" id="UP000266568">
    <property type="component" value="Unassembled WGS sequence"/>
</dbReference>
<keyword evidence="2" id="KW-0285">Flavoprotein</keyword>
<feature type="binding site" evidence="2">
    <location>
        <position position="108"/>
    </location>
    <ligand>
        <name>7-chloro-L-tryptophan</name>
        <dbReference type="ChEBI" id="CHEBI:58713"/>
    </ligand>
</feature>